<accession>A0ABS4IME0</accession>
<dbReference type="EMBL" id="JAGGKX010000029">
    <property type="protein sequence ID" value="MBP1971591.1"/>
    <property type="molecule type" value="Genomic_DNA"/>
</dbReference>
<protein>
    <recommendedName>
        <fullName evidence="3">DUF3892 domain-containing protein</fullName>
    </recommendedName>
</protein>
<proteinExistence type="predicted"/>
<reference evidence="1 2" key="1">
    <citation type="submission" date="2021-03" db="EMBL/GenBank/DDBJ databases">
        <title>Genomic Encyclopedia of Type Strains, Phase IV (KMG-IV): sequencing the most valuable type-strain genomes for metagenomic binning, comparative biology and taxonomic classification.</title>
        <authorList>
            <person name="Goeker M."/>
        </authorList>
    </citation>
    <scope>NUCLEOTIDE SEQUENCE [LARGE SCALE GENOMIC DNA]</scope>
    <source>
        <strain evidence="1 2">DSM 25609</strain>
    </source>
</reference>
<sequence length="79" mass="9123">MERIQIKKRKDAKGNLSNTGNYDFCIDGEEQDMKWVRSVNVRLDAGGNPEVQIVAHPRYLELDIDGEIEIITDRFLDDD</sequence>
<comment type="caution">
    <text evidence="1">The sequence shown here is derived from an EMBL/GenBank/DDBJ whole genome shotgun (WGS) entry which is preliminary data.</text>
</comment>
<evidence type="ECO:0000313" key="1">
    <source>
        <dbReference type="EMBL" id="MBP1971591.1"/>
    </source>
</evidence>
<gene>
    <name evidence="1" type="ORF">J2Z83_003742</name>
</gene>
<dbReference type="Proteomes" id="UP001519345">
    <property type="component" value="Unassembled WGS sequence"/>
</dbReference>
<keyword evidence="2" id="KW-1185">Reference proteome</keyword>
<evidence type="ECO:0008006" key="3">
    <source>
        <dbReference type="Google" id="ProtNLM"/>
    </source>
</evidence>
<name>A0ABS4IME0_9BACI</name>
<evidence type="ECO:0000313" key="2">
    <source>
        <dbReference type="Proteomes" id="UP001519345"/>
    </source>
</evidence>
<dbReference type="RefSeq" id="WP_209464617.1">
    <property type="nucleotide sequence ID" value="NZ_CP110224.1"/>
</dbReference>
<organism evidence="1 2">
    <name type="scientific">Virgibacillus natechei</name>
    <dbReference type="NCBI Taxonomy" id="1216297"/>
    <lineage>
        <taxon>Bacteria</taxon>
        <taxon>Bacillati</taxon>
        <taxon>Bacillota</taxon>
        <taxon>Bacilli</taxon>
        <taxon>Bacillales</taxon>
        <taxon>Bacillaceae</taxon>
        <taxon>Virgibacillus</taxon>
    </lineage>
</organism>